<dbReference type="AlphaFoldDB" id="A0A443SRZ6"/>
<evidence type="ECO:0000313" key="2">
    <source>
        <dbReference type="Proteomes" id="UP000288716"/>
    </source>
</evidence>
<sequence>MVDRLVKSIKIGSAMLKIASEFQAR</sequence>
<organism evidence="1 2">
    <name type="scientific">Leptotrombidium deliense</name>
    <dbReference type="NCBI Taxonomy" id="299467"/>
    <lineage>
        <taxon>Eukaryota</taxon>
        <taxon>Metazoa</taxon>
        <taxon>Ecdysozoa</taxon>
        <taxon>Arthropoda</taxon>
        <taxon>Chelicerata</taxon>
        <taxon>Arachnida</taxon>
        <taxon>Acari</taxon>
        <taxon>Acariformes</taxon>
        <taxon>Trombidiformes</taxon>
        <taxon>Prostigmata</taxon>
        <taxon>Anystina</taxon>
        <taxon>Parasitengona</taxon>
        <taxon>Trombiculoidea</taxon>
        <taxon>Trombiculidae</taxon>
        <taxon>Leptotrombidium</taxon>
    </lineage>
</organism>
<gene>
    <name evidence="1" type="ORF">B4U80_06451</name>
</gene>
<dbReference type="Proteomes" id="UP000288716">
    <property type="component" value="Unassembled WGS sequence"/>
</dbReference>
<accession>A0A443SRZ6</accession>
<protein>
    <submittedName>
        <fullName evidence="1">Uncharacterized protein</fullName>
    </submittedName>
</protein>
<dbReference type="EMBL" id="NCKV01000559">
    <property type="protein sequence ID" value="RWS30298.1"/>
    <property type="molecule type" value="Genomic_DNA"/>
</dbReference>
<evidence type="ECO:0000313" key="1">
    <source>
        <dbReference type="EMBL" id="RWS30298.1"/>
    </source>
</evidence>
<keyword evidence="2" id="KW-1185">Reference proteome</keyword>
<dbReference type="VEuPathDB" id="VectorBase:LDEU001742"/>
<name>A0A443SRZ6_9ACAR</name>
<comment type="caution">
    <text evidence="1">The sequence shown here is derived from an EMBL/GenBank/DDBJ whole genome shotgun (WGS) entry which is preliminary data.</text>
</comment>
<proteinExistence type="predicted"/>
<reference evidence="1 2" key="1">
    <citation type="journal article" date="2018" name="Gigascience">
        <title>Genomes of trombidid mites reveal novel predicted allergens and laterally-transferred genes associated with secondary metabolism.</title>
        <authorList>
            <person name="Dong X."/>
            <person name="Chaisiri K."/>
            <person name="Xia D."/>
            <person name="Armstrong S.D."/>
            <person name="Fang Y."/>
            <person name="Donnelly M.J."/>
            <person name="Kadowaki T."/>
            <person name="McGarry J.W."/>
            <person name="Darby A.C."/>
            <person name="Makepeace B.L."/>
        </authorList>
    </citation>
    <scope>NUCLEOTIDE SEQUENCE [LARGE SCALE GENOMIC DNA]</scope>
    <source>
        <strain evidence="1">UoL-UT</strain>
    </source>
</reference>